<evidence type="ECO:0000313" key="3">
    <source>
        <dbReference type="WBParaSite" id="SVE_1083800.1"/>
    </source>
</evidence>
<keyword evidence="2" id="KW-1185">Reference proteome</keyword>
<dbReference type="AlphaFoldDB" id="A0A0K0FNY7"/>
<reference evidence="2" key="1">
    <citation type="submission" date="2014-07" db="EMBL/GenBank/DDBJ databases">
        <authorList>
            <person name="Martin A.A"/>
            <person name="De Silva N."/>
        </authorList>
    </citation>
    <scope>NUCLEOTIDE SEQUENCE</scope>
</reference>
<protein>
    <submittedName>
        <fullName evidence="3">Permease</fullName>
    </submittedName>
</protein>
<feature type="transmembrane region" description="Helical" evidence="1">
    <location>
        <begin position="20"/>
        <end position="40"/>
    </location>
</feature>
<reference evidence="3" key="2">
    <citation type="submission" date="2015-08" db="UniProtKB">
        <authorList>
            <consortium name="WormBaseParasite"/>
        </authorList>
    </citation>
    <scope>IDENTIFICATION</scope>
</reference>
<keyword evidence="1" id="KW-0812">Transmembrane</keyword>
<evidence type="ECO:0000256" key="1">
    <source>
        <dbReference type="SAM" id="Phobius"/>
    </source>
</evidence>
<keyword evidence="1" id="KW-1133">Transmembrane helix</keyword>
<evidence type="ECO:0000313" key="2">
    <source>
        <dbReference type="Proteomes" id="UP000035680"/>
    </source>
</evidence>
<accession>A0A0K0FNY7</accession>
<sequence>MVSWSDIHGSVGFIQSANISITEAIQGAIVLAILVLILWIKQYLSNKFKSLRSQIGNNGNLFNGQHEDATGGHPVPADILNV</sequence>
<dbReference type="WBParaSite" id="SVE_1083800.1">
    <property type="protein sequence ID" value="SVE_1083800.1"/>
    <property type="gene ID" value="SVE_1083800"/>
</dbReference>
<proteinExistence type="predicted"/>
<organism evidence="2 3">
    <name type="scientific">Strongyloides venezuelensis</name>
    <name type="common">Threadworm</name>
    <dbReference type="NCBI Taxonomy" id="75913"/>
    <lineage>
        <taxon>Eukaryota</taxon>
        <taxon>Metazoa</taxon>
        <taxon>Ecdysozoa</taxon>
        <taxon>Nematoda</taxon>
        <taxon>Chromadorea</taxon>
        <taxon>Rhabditida</taxon>
        <taxon>Tylenchina</taxon>
        <taxon>Panagrolaimomorpha</taxon>
        <taxon>Strongyloidoidea</taxon>
        <taxon>Strongyloididae</taxon>
        <taxon>Strongyloides</taxon>
    </lineage>
</organism>
<keyword evidence="1" id="KW-0472">Membrane</keyword>
<dbReference type="Proteomes" id="UP000035680">
    <property type="component" value="Unassembled WGS sequence"/>
</dbReference>
<name>A0A0K0FNY7_STRVS</name>